<keyword evidence="3" id="KW-1133">Transmembrane helix</keyword>
<dbReference type="Proteomes" id="UP001147700">
    <property type="component" value="Unassembled WGS sequence"/>
</dbReference>
<keyword evidence="1" id="KW-0808">Transferase</keyword>
<dbReference type="Pfam" id="PF14602">
    <property type="entry name" value="Hexapep_2"/>
    <property type="match status" value="2"/>
</dbReference>
<sequence>MLDPTAVIADDVVLGEGVRVGAFVVIKPGTVIGAGVEIQDGAVLGKSPSLARTSTAPRDPLPGLTVGDGAVICCGAIVFAGASIAAGAIVGDQSYVRERAVVGERSVIGRGSCVDNDVRVGARVKVQTNVYLTAYTVVEDDVFVGPGVCTTNDDTMSRHDRAYQLRGATLRRAARVGGGVVLTPGVEVGEEAFVAAGALVTKDVPPRTVVMGVPAHVVRDVPDADLLEHWR</sequence>
<keyword evidence="2" id="KW-0677">Repeat</keyword>
<dbReference type="CDD" id="cd03358">
    <property type="entry name" value="LbH_WxcM_N_like"/>
    <property type="match status" value="1"/>
</dbReference>
<dbReference type="PROSITE" id="PS00101">
    <property type="entry name" value="HEXAPEP_TRANSFERASES"/>
    <property type="match status" value="2"/>
</dbReference>
<keyword evidence="5" id="KW-1185">Reference proteome</keyword>
<evidence type="ECO:0000256" key="2">
    <source>
        <dbReference type="ARBA" id="ARBA00022737"/>
    </source>
</evidence>
<proteinExistence type="predicted"/>
<organism evidence="4 5">
    <name type="scientific">Solirubrobacter deserti</name>
    <dbReference type="NCBI Taxonomy" id="2282478"/>
    <lineage>
        <taxon>Bacteria</taxon>
        <taxon>Bacillati</taxon>
        <taxon>Actinomycetota</taxon>
        <taxon>Thermoleophilia</taxon>
        <taxon>Solirubrobacterales</taxon>
        <taxon>Solirubrobacteraceae</taxon>
        <taxon>Solirubrobacter</taxon>
    </lineage>
</organism>
<dbReference type="InterPro" id="IPR011004">
    <property type="entry name" value="Trimer_LpxA-like_sf"/>
</dbReference>
<keyword evidence="3" id="KW-0812">Transmembrane</keyword>
<dbReference type="SUPFAM" id="SSF51161">
    <property type="entry name" value="Trimeric LpxA-like enzymes"/>
    <property type="match status" value="2"/>
</dbReference>
<dbReference type="EMBL" id="JAPCID010000015">
    <property type="protein sequence ID" value="MDA0138398.1"/>
    <property type="molecule type" value="Genomic_DNA"/>
</dbReference>
<dbReference type="PANTHER" id="PTHR43300:SF4">
    <property type="entry name" value="ACYL-[ACYL-CARRIER-PROTEIN]--UDP-N-ACETYLGLUCOSAMINE O-ACYLTRANSFERASE"/>
    <property type="match status" value="1"/>
</dbReference>
<feature type="transmembrane region" description="Helical" evidence="3">
    <location>
        <begin position="69"/>
        <end position="90"/>
    </location>
</feature>
<reference evidence="4" key="1">
    <citation type="submission" date="2022-10" db="EMBL/GenBank/DDBJ databases">
        <title>The WGS of Solirubrobacter sp. CPCC 204708.</title>
        <authorList>
            <person name="Jiang Z."/>
        </authorList>
    </citation>
    <scope>NUCLEOTIDE SEQUENCE</scope>
    <source>
        <strain evidence="4">CPCC 204708</strain>
    </source>
</reference>
<evidence type="ECO:0000313" key="5">
    <source>
        <dbReference type="Proteomes" id="UP001147700"/>
    </source>
</evidence>
<dbReference type="Gene3D" id="2.160.10.10">
    <property type="entry name" value="Hexapeptide repeat proteins"/>
    <property type="match status" value="2"/>
</dbReference>
<evidence type="ECO:0000256" key="1">
    <source>
        <dbReference type="ARBA" id="ARBA00022679"/>
    </source>
</evidence>
<evidence type="ECO:0000313" key="4">
    <source>
        <dbReference type="EMBL" id="MDA0138398.1"/>
    </source>
</evidence>
<dbReference type="Pfam" id="PF00132">
    <property type="entry name" value="Hexapep"/>
    <property type="match status" value="1"/>
</dbReference>
<keyword evidence="3" id="KW-0472">Membrane</keyword>
<dbReference type="InterPro" id="IPR018357">
    <property type="entry name" value="Hexapep_transf_CS"/>
</dbReference>
<name>A0ABT4RIL5_9ACTN</name>
<gene>
    <name evidence="4" type="ORF">OJ962_12925</name>
</gene>
<dbReference type="RefSeq" id="WP_202957848.1">
    <property type="nucleotide sequence ID" value="NZ_JAPCID010000015.1"/>
</dbReference>
<dbReference type="InterPro" id="IPR050179">
    <property type="entry name" value="Trans_hexapeptide_repeat"/>
</dbReference>
<dbReference type="InterPro" id="IPR001451">
    <property type="entry name" value="Hexapep"/>
</dbReference>
<evidence type="ECO:0000256" key="3">
    <source>
        <dbReference type="SAM" id="Phobius"/>
    </source>
</evidence>
<accession>A0ABT4RIL5</accession>
<comment type="caution">
    <text evidence="4">The sequence shown here is derived from an EMBL/GenBank/DDBJ whole genome shotgun (WGS) entry which is preliminary data.</text>
</comment>
<dbReference type="PANTHER" id="PTHR43300">
    <property type="entry name" value="ACETYLTRANSFERASE"/>
    <property type="match status" value="1"/>
</dbReference>
<protein>
    <submittedName>
        <fullName evidence="4">Acetyltransferase</fullName>
    </submittedName>
</protein>